<organism evidence="10 11">
    <name type="scientific">Streptomyces lunaelactis</name>
    <dbReference type="NCBI Taxonomy" id="1535768"/>
    <lineage>
        <taxon>Bacteria</taxon>
        <taxon>Bacillati</taxon>
        <taxon>Actinomycetota</taxon>
        <taxon>Actinomycetes</taxon>
        <taxon>Kitasatosporales</taxon>
        <taxon>Streptomycetaceae</taxon>
        <taxon>Streptomyces</taxon>
    </lineage>
</organism>
<dbReference type="GO" id="GO:0005886">
    <property type="term" value="C:plasma membrane"/>
    <property type="evidence" value="ECO:0007669"/>
    <property type="project" value="UniProtKB-SubCell"/>
</dbReference>
<dbReference type="PANTHER" id="PTHR11795:SF450">
    <property type="entry name" value="ABC TRANSPORTER PERMEASE PROTEIN"/>
    <property type="match status" value="1"/>
</dbReference>
<evidence type="ECO:0000256" key="3">
    <source>
        <dbReference type="ARBA" id="ARBA00022475"/>
    </source>
</evidence>
<dbReference type="PANTHER" id="PTHR11795">
    <property type="entry name" value="BRANCHED-CHAIN AMINO ACID TRANSPORT SYSTEM PERMEASE PROTEIN LIVH"/>
    <property type="match status" value="1"/>
</dbReference>
<comment type="similarity">
    <text evidence="8">Belongs to the binding-protein-dependent transport system permease family. LivHM subfamily.</text>
</comment>
<dbReference type="GO" id="GO:0022857">
    <property type="term" value="F:transmembrane transporter activity"/>
    <property type="evidence" value="ECO:0007669"/>
    <property type="project" value="InterPro"/>
</dbReference>
<evidence type="ECO:0000256" key="2">
    <source>
        <dbReference type="ARBA" id="ARBA00022448"/>
    </source>
</evidence>
<proteinExistence type="inferred from homology"/>
<dbReference type="GO" id="GO:0006865">
    <property type="term" value="P:amino acid transport"/>
    <property type="evidence" value="ECO:0007669"/>
    <property type="project" value="UniProtKB-KW"/>
</dbReference>
<evidence type="ECO:0000256" key="5">
    <source>
        <dbReference type="ARBA" id="ARBA00022970"/>
    </source>
</evidence>
<feature type="transmembrane region" description="Helical" evidence="9">
    <location>
        <begin position="12"/>
        <end position="38"/>
    </location>
</feature>
<gene>
    <name evidence="10" type="ORF">SLUN_25065</name>
</gene>
<keyword evidence="6 9" id="KW-1133">Transmembrane helix</keyword>
<evidence type="ECO:0000256" key="8">
    <source>
        <dbReference type="ARBA" id="ARBA00037998"/>
    </source>
</evidence>
<reference evidence="10 11" key="1">
    <citation type="submission" date="2018-01" db="EMBL/GenBank/DDBJ databases">
        <title>Complete genome sequence of Streptomyces lunaelactis MM109T, a Ferroverdin A producer isolated from cave moonmilk deposits.</title>
        <authorList>
            <person name="Naome A."/>
            <person name="Martinet L."/>
            <person name="Maciejewska M."/>
            <person name="Anderssen S."/>
            <person name="Adam D."/>
            <person name="Tenconi E."/>
            <person name="Deflandre B."/>
            <person name="Arguelles-Arias A."/>
            <person name="Calusinska M."/>
            <person name="Copieters W."/>
            <person name="Karim L."/>
            <person name="Hanikenne M."/>
            <person name="Baurain D."/>
            <person name="van Wezel G."/>
            <person name="Smargiasso N."/>
            <person name="de Pauw E."/>
            <person name="Delfosse P."/>
            <person name="Rigali S."/>
        </authorList>
    </citation>
    <scope>NUCLEOTIDE SEQUENCE [LARGE SCALE GENOMIC DNA]</scope>
    <source>
        <strain evidence="10 11">MM109</strain>
    </source>
</reference>
<dbReference type="RefSeq" id="WP_108151906.1">
    <property type="nucleotide sequence ID" value="NZ_CP026304.1"/>
</dbReference>
<dbReference type="Proteomes" id="UP000244201">
    <property type="component" value="Chromosome"/>
</dbReference>
<protein>
    <submittedName>
        <fullName evidence="10">Branched-chain amino acid ABC transporter permease</fullName>
    </submittedName>
</protein>
<feature type="transmembrane region" description="Helical" evidence="9">
    <location>
        <begin position="58"/>
        <end position="81"/>
    </location>
</feature>
<dbReference type="OrthoDB" id="9807115at2"/>
<dbReference type="InterPro" id="IPR052157">
    <property type="entry name" value="BCAA_transport_permease"/>
</dbReference>
<dbReference type="InterPro" id="IPR001851">
    <property type="entry name" value="ABC_transp_permease"/>
</dbReference>
<evidence type="ECO:0000256" key="6">
    <source>
        <dbReference type="ARBA" id="ARBA00022989"/>
    </source>
</evidence>
<sequence length="296" mass="30399">MIKLAETILNGLALGSVYALIALGFVVIFKASGVMNFAHGSLLLFGGYVTARLHDTIGFLPAVLVGAALAAALAGLVQLLATRGLRGAEIHTLTILTIGIDVLLSTELNRRVGADFLSMGDPWGADVTQLGDITVADSRIASIAVAIVVISVFFAAFRWSRWGLSMRSAAADPEAASLMGIRLDRVRLIAWCVAGALAALAAVFLAAFPAAGLDRTTSQIALSAFPAAILGGMDSAVGALVGSLVIGLTAAMAAGYQSELSALGSGFSDVAPYLVMVLVLLVRPTGLFGSKELTRV</sequence>
<dbReference type="AlphaFoldDB" id="A0A2R4T778"/>
<evidence type="ECO:0000256" key="9">
    <source>
        <dbReference type="SAM" id="Phobius"/>
    </source>
</evidence>
<dbReference type="EMBL" id="CP026304">
    <property type="protein sequence ID" value="AVZ74966.1"/>
    <property type="molecule type" value="Genomic_DNA"/>
</dbReference>
<keyword evidence="4 9" id="KW-0812">Transmembrane</keyword>
<evidence type="ECO:0000313" key="10">
    <source>
        <dbReference type="EMBL" id="AVZ74966.1"/>
    </source>
</evidence>
<feature type="transmembrane region" description="Helical" evidence="9">
    <location>
        <begin position="220"/>
        <end position="250"/>
    </location>
</feature>
<keyword evidence="5" id="KW-0029">Amino-acid transport</keyword>
<dbReference type="CDD" id="cd06582">
    <property type="entry name" value="TM_PBP1_LivH_like"/>
    <property type="match status" value="1"/>
</dbReference>
<keyword evidence="3" id="KW-1003">Cell membrane</keyword>
<accession>A0A2R4T778</accession>
<evidence type="ECO:0000256" key="1">
    <source>
        <dbReference type="ARBA" id="ARBA00004651"/>
    </source>
</evidence>
<evidence type="ECO:0000313" key="11">
    <source>
        <dbReference type="Proteomes" id="UP000244201"/>
    </source>
</evidence>
<keyword evidence="2" id="KW-0813">Transport</keyword>
<feature type="transmembrane region" description="Helical" evidence="9">
    <location>
        <begin position="188"/>
        <end position="208"/>
    </location>
</feature>
<comment type="subcellular location">
    <subcellularLocation>
        <location evidence="1">Cell membrane</location>
        <topology evidence="1">Multi-pass membrane protein</topology>
    </subcellularLocation>
</comment>
<evidence type="ECO:0000256" key="4">
    <source>
        <dbReference type="ARBA" id="ARBA00022692"/>
    </source>
</evidence>
<evidence type="ECO:0000256" key="7">
    <source>
        <dbReference type="ARBA" id="ARBA00023136"/>
    </source>
</evidence>
<dbReference type="GeneID" id="55658523"/>
<feature type="transmembrane region" description="Helical" evidence="9">
    <location>
        <begin position="270"/>
        <end position="289"/>
    </location>
</feature>
<keyword evidence="7 9" id="KW-0472">Membrane</keyword>
<dbReference type="KEGG" id="slk:SLUN_25065"/>
<dbReference type="Pfam" id="PF02653">
    <property type="entry name" value="BPD_transp_2"/>
    <property type="match status" value="1"/>
</dbReference>
<name>A0A2R4T778_9ACTN</name>
<keyword evidence="11" id="KW-1185">Reference proteome</keyword>
<feature type="transmembrane region" description="Helical" evidence="9">
    <location>
        <begin position="140"/>
        <end position="159"/>
    </location>
</feature>